<accession>A0AAV5HVP3</accession>
<evidence type="ECO:0000313" key="2">
    <source>
        <dbReference type="EMBL" id="GKU90019.1"/>
    </source>
</evidence>
<proteinExistence type="predicted"/>
<evidence type="ECO:0000256" key="1">
    <source>
        <dbReference type="SAM" id="MobiDB-lite"/>
    </source>
</evidence>
<sequence length="47" mass="5569">MRLVFDSVQYLKYNIRILFSNKYVTHGTVSDQRPGNKLNRQSSAFLY</sequence>
<evidence type="ECO:0000313" key="3">
    <source>
        <dbReference type="Proteomes" id="UP001054252"/>
    </source>
</evidence>
<dbReference type="EMBL" id="BPVZ01000004">
    <property type="protein sequence ID" value="GKU90019.1"/>
    <property type="molecule type" value="Genomic_DNA"/>
</dbReference>
<comment type="caution">
    <text evidence="2">The sequence shown here is derived from an EMBL/GenBank/DDBJ whole genome shotgun (WGS) entry which is preliminary data.</text>
</comment>
<dbReference type="Proteomes" id="UP001054252">
    <property type="component" value="Unassembled WGS sequence"/>
</dbReference>
<gene>
    <name evidence="2" type="ORF">SLEP1_g4072</name>
</gene>
<dbReference type="AlphaFoldDB" id="A0AAV5HVP3"/>
<keyword evidence="3" id="KW-1185">Reference proteome</keyword>
<feature type="region of interest" description="Disordered" evidence="1">
    <location>
        <begin position="28"/>
        <end position="47"/>
    </location>
</feature>
<organism evidence="2 3">
    <name type="scientific">Rubroshorea leprosula</name>
    <dbReference type="NCBI Taxonomy" id="152421"/>
    <lineage>
        <taxon>Eukaryota</taxon>
        <taxon>Viridiplantae</taxon>
        <taxon>Streptophyta</taxon>
        <taxon>Embryophyta</taxon>
        <taxon>Tracheophyta</taxon>
        <taxon>Spermatophyta</taxon>
        <taxon>Magnoliopsida</taxon>
        <taxon>eudicotyledons</taxon>
        <taxon>Gunneridae</taxon>
        <taxon>Pentapetalae</taxon>
        <taxon>rosids</taxon>
        <taxon>malvids</taxon>
        <taxon>Malvales</taxon>
        <taxon>Dipterocarpaceae</taxon>
        <taxon>Rubroshorea</taxon>
    </lineage>
</organism>
<protein>
    <submittedName>
        <fullName evidence="2">Uncharacterized protein</fullName>
    </submittedName>
</protein>
<reference evidence="2 3" key="1">
    <citation type="journal article" date="2021" name="Commun. Biol.">
        <title>The genome of Shorea leprosula (Dipterocarpaceae) highlights the ecological relevance of drought in aseasonal tropical rainforests.</title>
        <authorList>
            <person name="Ng K.K.S."/>
            <person name="Kobayashi M.J."/>
            <person name="Fawcett J.A."/>
            <person name="Hatakeyama M."/>
            <person name="Paape T."/>
            <person name="Ng C.H."/>
            <person name="Ang C.C."/>
            <person name="Tnah L.H."/>
            <person name="Lee C.T."/>
            <person name="Nishiyama T."/>
            <person name="Sese J."/>
            <person name="O'Brien M.J."/>
            <person name="Copetti D."/>
            <person name="Mohd Noor M.I."/>
            <person name="Ong R.C."/>
            <person name="Putra M."/>
            <person name="Sireger I.Z."/>
            <person name="Indrioko S."/>
            <person name="Kosugi Y."/>
            <person name="Izuno A."/>
            <person name="Isagi Y."/>
            <person name="Lee S.L."/>
            <person name="Shimizu K.K."/>
        </authorList>
    </citation>
    <scope>NUCLEOTIDE SEQUENCE [LARGE SCALE GENOMIC DNA]</scope>
    <source>
        <strain evidence="2">214</strain>
    </source>
</reference>
<name>A0AAV5HVP3_9ROSI</name>